<dbReference type="CDD" id="cd07627">
    <property type="entry name" value="BAR_Vps5p"/>
    <property type="match status" value="1"/>
</dbReference>
<dbReference type="InterPro" id="IPR035803">
    <property type="entry name" value="BAR_Vps5"/>
</dbReference>
<feature type="region of interest" description="Disordered" evidence="1">
    <location>
        <begin position="256"/>
        <end position="288"/>
    </location>
</feature>
<dbReference type="EMBL" id="OZ004257">
    <property type="protein sequence ID" value="CAK7907805.1"/>
    <property type="molecule type" value="Genomic_DNA"/>
</dbReference>
<evidence type="ECO:0000256" key="1">
    <source>
        <dbReference type="SAM" id="MobiDB-lite"/>
    </source>
</evidence>
<feature type="region of interest" description="Disordered" evidence="1">
    <location>
        <begin position="1"/>
        <end position="71"/>
    </location>
</feature>
<gene>
    <name evidence="3" type="primary">VPS5</name>
    <name evidence="3" type="ORF">CAAN4_E07118</name>
</gene>
<dbReference type="Pfam" id="PF09325">
    <property type="entry name" value="Vps5"/>
    <property type="match status" value="1"/>
</dbReference>
<feature type="compositionally biased region" description="Acidic residues" evidence="1">
    <location>
        <begin position="56"/>
        <end position="70"/>
    </location>
</feature>
<dbReference type="PROSITE" id="PS50195">
    <property type="entry name" value="PX"/>
    <property type="match status" value="1"/>
</dbReference>
<dbReference type="Proteomes" id="UP001497600">
    <property type="component" value="Chromosome E"/>
</dbReference>
<proteinExistence type="predicted"/>
<feature type="compositionally biased region" description="Polar residues" evidence="1">
    <location>
        <begin position="276"/>
        <end position="286"/>
    </location>
</feature>
<dbReference type="InterPro" id="IPR027267">
    <property type="entry name" value="AH/BAR_dom_sf"/>
</dbReference>
<organism evidence="3 4">
    <name type="scientific">[Candida] anglica</name>
    <dbReference type="NCBI Taxonomy" id="148631"/>
    <lineage>
        <taxon>Eukaryota</taxon>
        <taxon>Fungi</taxon>
        <taxon>Dikarya</taxon>
        <taxon>Ascomycota</taxon>
        <taxon>Saccharomycotina</taxon>
        <taxon>Pichiomycetes</taxon>
        <taxon>Debaryomycetaceae</taxon>
        <taxon>Kurtzmaniella</taxon>
    </lineage>
</organism>
<evidence type="ECO:0000313" key="4">
    <source>
        <dbReference type="Proteomes" id="UP001497600"/>
    </source>
</evidence>
<dbReference type="PANTHER" id="PTHR10555:SF170">
    <property type="entry name" value="FI18122P1"/>
    <property type="match status" value="1"/>
</dbReference>
<feature type="compositionally biased region" description="Low complexity" evidence="1">
    <location>
        <begin position="166"/>
        <end position="180"/>
    </location>
</feature>
<sequence length="678" mass="77211">MDQQDLTASHWDDVFSASSSRPFASVPVPLENGFQEFNKFNDEDKDGEENEHQREEEEEEEQDDDEEVEEGQNNLNSNLADLNINFADLNINKPSYGWNEAEAAQLAELSKEERKEHRSNLISELTDGVADIDSVIAPSSPARPIAQSESLFKETTSPIKIKEVVSSTGTQNNNTSTNTTDLGKSKLFTRSRRYNPKTVVENLSVNPLGPLGGSDTTSENETSKNVRESLVQEVESPLYKIPSAAAKAAEDVAKFSQPIISKPRNGTQSDVDDDSGNSPQASNNLEITVGDPMKVGDITNAHIVYSITVKHKDDPSSNKEPVIRRYRDFRWIYHQLQNNHPGIIIPPPPTKQTYIGRFNENFIENRRLSLEKMLTKISNLDNLRHDSDFEMFLTSNNFIDESKERERLSGSEASVKNDDTLDSNSELSSSIIDTSTSGGGAGGFMSSLFSISNKVNEPNDFLKEKKIYIENLELNLRNFYKSLELIGIQRSEIILLVEEISNLSEELSSLEISKRTTDLLGEFSEVHIKLKDNLDRTNLQDQLTLGFTIEEYLRIIGSIKSVFQTRLKIYTKFQNCEQELNKKQIQFEKFCRKNSSQTDKINLLKFEIEKLEAKTVKFKHQFTTITDTFKEELERFEFEKIDDFRNSVEIFIESSIESQKESIELWETFYERQNLADI</sequence>
<dbReference type="InterPro" id="IPR015404">
    <property type="entry name" value="Vps5_C"/>
</dbReference>
<protein>
    <submittedName>
        <fullName evidence="3">Vacuolar protein sorting-associated protein 5</fullName>
    </submittedName>
</protein>
<dbReference type="SMART" id="SM00312">
    <property type="entry name" value="PX"/>
    <property type="match status" value="1"/>
</dbReference>
<dbReference type="Gene3D" id="3.30.1520.10">
    <property type="entry name" value="Phox-like domain"/>
    <property type="match status" value="1"/>
</dbReference>
<reference evidence="3 4" key="1">
    <citation type="submission" date="2024-01" db="EMBL/GenBank/DDBJ databases">
        <authorList>
            <consortium name="Genoscope - CEA"/>
            <person name="William W."/>
        </authorList>
    </citation>
    <scope>NUCLEOTIDE SEQUENCE [LARGE SCALE GENOMIC DNA]</scope>
    <source>
        <strain evidence="3 4">29B2s-10</strain>
    </source>
</reference>
<dbReference type="SUPFAM" id="SSF64268">
    <property type="entry name" value="PX domain"/>
    <property type="match status" value="1"/>
</dbReference>
<dbReference type="InterPro" id="IPR001683">
    <property type="entry name" value="PX_dom"/>
</dbReference>
<dbReference type="Pfam" id="PF00787">
    <property type="entry name" value="PX"/>
    <property type="match status" value="1"/>
</dbReference>
<feature type="region of interest" description="Disordered" evidence="1">
    <location>
        <begin position="165"/>
        <end position="229"/>
    </location>
</feature>
<accession>A0ABP0EDZ4</accession>
<dbReference type="Gene3D" id="1.20.1270.60">
    <property type="entry name" value="Arfaptin homology (AH) domain/BAR domain"/>
    <property type="match status" value="1"/>
</dbReference>
<evidence type="ECO:0000259" key="2">
    <source>
        <dbReference type="PROSITE" id="PS50195"/>
    </source>
</evidence>
<dbReference type="InterPro" id="IPR036871">
    <property type="entry name" value="PX_dom_sf"/>
</dbReference>
<name>A0ABP0EDZ4_9ASCO</name>
<keyword evidence="4" id="KW-1185">Reference proteome</keyword>
<feature type="domain" description="PX" evidence="2">
    <location>
        <begin position="283"/>
        <end position="400"/>
    </location>
</feature>
<evidence type="ECO:0000313" key="3">
    <source>
        <dbReference type="EMBL" id="CAK7907805.1"/>
    </source>
</evidence>
<dbReference type="PANTHER" id="PTHR10555">
    <property type="entry name" value="SORTING NEXIN"/>
    <property type="match status" value="1"/>
</dbReference>